<protein>
    <recommendedName>
        <fullName evidence="4">Dirigent protein</fullName>
    </recommendedName>
</protein>
<sequence>MSHLHFCFHDIHSGRNQTSIRIAGPPKRLGTTLMCGEKLTEGHDLNSKDVGLTQGFYSLCTITTLMVLNVVFTDGKYNGSSIILVGRNPVFIYIREMPIVGGSGILRFVRRYVQAHTKRFSQNTGDAVVRVQRFFNNTCETYQKMASTLTYILLTFYLVFFPTFYITINGVFSEQFPASLATKRMEKMSHLHFYFHDILSGKNRTAIRIAGPPNSTMVTFGNTMMIDDLLTEGRDRNSKQVGRAQGLYSVASMSLQSDFSLLMVINFAFTEGKYNGSSISILGRNPVSNDVREMPIVGGSRLFRFARGYALAHTVWFDPNTGDAIVEYNVFVLHF</sequence>
<dbReference type="GO" id="GO:0009699">
    <property type="term" value="P:phenylpropanoid biosynthetic process"/>
    <property type="evidence" value="ECO:0007669"/>
    <property type="project" value="UniProtKB-ARBA"/>
</dbReference>
<dbReference type="InterPro" id="IPR044859">
    <property type="entry name" value="Allene_oxi_cyc_Dirigent"/>
</dbReference>
<evidence type="ECO:0000256" key="2">
    <source>
        <dbReference type="ARBA" id="ARBA00011738"/>
    </source>
</evidence>
<evidence type="ECO:0000313" key="7">
    <source>
        <dbReference type="Proteomes" id="UP001370490"/>
    </source>
</evidence>
<organism evidence="6 7">
    <name type="scientific">Dillenia turbinata</name>
    <dbReference type="NCBI Taxonomy" id="194707"/>
    <lineage>
        <taxon>Eukaryota</taxon>
        <taxon>Viridiplantae</taxon>
        <taxon>Streptophyta</taxon>
        <taxon>Embryophyta</taxon>
        <taxon>Tracheophyta</taxon>
        <taxon>Spermatophyta</taxon>
        <taxon>Magnoliopsida</taxon>
        <taxon>eudicotyledons</taxon>
        <taxon>Gunneridae</taxon>
        <taxon>Pentapetalae</taxon>
        <taxon>Dilleniales</taxon>
        <taxon>Dilleniaceae</taxon>
        <taxon>Dillenia</taxon>
    </lineage>
</organism>
<proteinExistence type="inferred from homology"/>
<keyword evidence="5" id="KW-0472">Membrane</keyword>
<dbReference type="AlphaFoldDB" id="A0AAN8ZB46"/>
<feature type="transmembrane region" description="Helical" evidence="5">
    <location>
        <begin position="55"/>
        <end position="72"/>
    </location>
</feature>
<keyword evidence="5" id="KW-1133">Transmembrane helix</keyword>
<evidence type="ECO:0000256" key="4">
    <source>
        <dbReference type="RuleBase" id="RU363099"/>
    </source>
</evidence>
<feature type="transmembrane region" description="Helical" evidence="5">
    <location>
        <begin position="151"/>
        <end position="172"/>
    </location>
</feature>
<gene>
    <name evidence="6" type="ORF">RJ641_005050</name>
</gene>
<dbReference type="GO" id="GO:0048046">
    <property type="term" value="C:apoplast"/>
    <property type="evidence" value="ECO:0007669"/>
    <property type="project" value="UniProtKB-SubCell"/>
</dbReference>
<evidence type="ECO:0000313" key="6">
    <source>
        <dbReference type="EMBL" id="KAK6928845.1"/>
    </source>
</evidence>
<dbReference type="PANTHER" id="PTHR21495">
    <property type="entry name" value="NUCLEOPORIN-RELATED"/>
    <property type="match status" value="1"/>
</dbReference>
<evidence type="ECO:0000256" key="3">
    <source>
        <dbReference type="ARBA" id="ARBA00022525"/>
    </source>
</evidence>
<evidence type="ECO:0000256" key="1">
    <source>
        <dbReference type="ARBA" id="ARBA00010746"/>
    </source>
</evidence>
<evidence type="ECO:0000256" key="5">
    <source>
        <dbReference type="SAM" id="Phobius"/>
    </source>
</evidence>
<comment type="caution">
    <text evidence="6">The sequence shown here is derived from an EMBL/GenBank/DDBJ whole genome shotgun (WGS) entry which is preliminary data.</text>
</comment>
<dbReference type="InterPro" id="IPR004265">
    <property type="entry name" value="Dirigent"/>
</dbReference>
<keyword evidence="4" id="KW-0052">Apoplast</keyword>
<keyword evidence="3 4" id="KW-0964">Secreted</keyword>
<dbReference type="EMBL" id="JBAMMX010000013">
    <property type="protein sequence ID" value="KAK6928845.1"/>
    <property type="molecule type" value="Genomic_DNA"/>
</dbReference>
<comment type="subunit">
    <text evidence="2 4">Homodimer.</text>
</comment>
<comment type="subcellular location">
    <subcellularLocation>
        <location evidence="4">Secreted</location>
        <location evidence="4">Extracellular space</location>
        <location evidence="4">Apoplast</location>
    </subcellularLocation>
</comment>
<reference evidence="6 7" key="1">
    <citation type="submission" date="2023-12" db="EMBL/GenBank/DDBJ databases">
        <title>A high-quality genome assembly for Dillenia turbinata (Dilleniales).</title>
        <authorList>
            <person name="Chanderbali A."/>
        </authorList>
    </citation>
    <scope>NUCLEOTIDE SEQUENCE [LARGE SCALE GENOMIC DNA]</scope>
    <source>
        <strain evidence="6">LSX21</strain>
        <tissue evidence="6">Leaf</tissue>
    </source>
</reference>
<name>A0AAN8ZB46_9MAGN</name>
<dbReference type="Gene3D" id="2.40.480.10">
    <property type="entry name" value="Allene oxide cyclase-like"/>
    <property type="match status" value="2"/>
</dbReference>
<dbReference type="Pfam" id="PF03018">
    <property type="entry name" value="Dirigent"/>
    <property type="match status" value="2"/>
</dbReference>
<keyword evidence="7" id="KW-1185">Reference proteome</keyword>
<comment type="similarity">
    <text evidence="1 4">Belongs to the plant dirigent protein family.</text>
</comment>
<dbReference type="Proteomes" id="UP001370490">
    <property type="component" value="Unassembled WGS sequence"/>
</dbReference>
<accession>A0AAN8ZB46</accession>
<comment type="function">
    <text evidence="4">Dirigent proteins impart stereoselectivity on the phenoxy radical-coupling reaction, yielding optically active lignans from two molecules of coniferyl alcohol in the biosynthesis of lignans, flavonolignans, and alkaloids and thus plays a central role in plant secondary metabolism.</text>
</comment>
<keyword evidence="5" id="KW-0812">Transmembrane</keyword>